<organism evidence="17 18">
    <name type="scientific">Pseudomonas caricapapayae</name>
    <dbReference type="NCBI Taxonomy" id="46678"/>
    <lineage>
        <taxon>Bacteria</taxon>
        <taxon>Pseudomonadati</taxon>
        <taxon>Pseudomonadota</taxon>
        <taxon>Gammaproteobacteria</taxon>
        <taxon>Pseudomonadales</taxon>
        <taxon>Pseudomonadaceae</taxon>
        <taxon>Pseudomonas</taxon>
    </lineage>
</organism>
<comment type="function">
    <text evidence="2 14 15">Catalyzes the synthesis of activated sulfate.</text>
</comment>
<dbReference type="PANTHER" id="PTHR11055:SF63">
    <property type="entry name" value="ADENYLYL-SULFATE KINASE 1, CHLOROPLASTIC"/>
    <property type="match status" value="1"/>
</dbReference>
<evidence type="ECO:0000313" key="17">
    <source>
        <dbReference type="EMBL" id="RMV71072.1"/>
    </source>
</evidence>
<keyword evidence="14" id="KW-0597">Phosphoprotein</keyword>
<evidence type="ECO:0000256" key="14">
    <source>
        <dbReference type="HAMAP-Rule" id="MF_00065"/>
    </source>
</evidence>
<comment type="caution">
    <text evidence="17">The sequence shown here is derived from an EMBL/GenBank/DDBJ whole genome shotgun (WGS) entry which is preliminary data.</text>
</comment>
<evidence type="ECO:0000256" key="12">
    <source>
        <dbReference type="ARBA" id="ARBA00031393"/>
    </source>
</evidence>
<dbReference type="GO" id="GO:0000103">
    <property type="term" value="P:sulfate assimilation"/>
    <property type="evidence" value="ECO:0007669"/>
    <property type="project" value="UniProtKB-UniRule"/>
</dbReference>
<proteinExistence type="inferred from homology"/>
<evidence type="ECO:0000256" key="4">
    <source>
        <dbReference type="ARBA" id="ARBA00007008"/>
    </source>
</evidence>
<sequence>MRGRSDWPVHVSNITASSLRDTRDVLMINNENLVWQTGPVSTTDRHRSLNQAPMTLWFTGLSGSGKSTLAFNLERLLMKMGIFCVVLDGDNIRHGLCSDLGFDADGRTENIRRVSEVARLMNDAGLTVLAAFISPLSADRALAKKIIGDDRFTEVYVSSPLHVCESRDPKGLYKKARRGELANFTGIDAPYEPPSYPAVFLDTSDSSIKSCLEVLIGEVEQHKVRAMADIYKGT</sequence>
<dbReference type="InterPro" id="IPR002891">
    <property type="entry name" value="APS"/>
</dbReference>
<comment type="catalytic activity">
    <reaction evidence="1 14 15">
        <text>adenosine 5'-phosphosulfate + ATP = 3'-phosphoadenylyl sulfate + ADP + H(+)</text>
        <dbReference type="Rhea" id="RHEA:24152"/>
        <dbReference type="ChEBI" id="CHEBI:15378"/>
        <dbReference type="ChEBI" id="CHEBI:30616"/>
        <dbReference type="ChEBI" id="CHEBI:58243"/>
        <dbReference type="ChEBI" id="CHEBI:58339"/>
        <dbReference type="ChEBI" id="CHEBI:456216"/>
        <dbReference type="EC" id="2.7.1.25"/>
    </reaction>
</comment>
<dbReference type="SUPFAM" id="SSF52540">
    <property type="entry name" value="P-loop containing nucleoside triphosphate hydrolases"/>
    <property type="match status" value="1"/>
</dbReference>
<evidence type="ECO:0000256" key="5">
    <source>
        <dbReference type="ARBA" id="ARBA00012121"/>
    </source>
</evidence>
<feature type="active site" description="Phosphoserine intermediate" evidence="14">
    <location>
        <position position="134"/>
    </location>
</feature>
<evidence type="ECO:0000256" key="7">
    <source>
        <dbReference type="ARBA" id="ARBA00022679"/>
    </source>
</evidence>
<dbReference type="HAMAP" id="MF_00065">
    <property type="entry name" value="Adenylyl_sulf_kinase"/>
    <property type="match status" value="1"/>
</dbReference>
<protein>
    <recommendedName>
        <fullName evidence="6 14">Adenylyl-sulfate kinase</fullName>
        <ecNumber evidence="5 14">2.7.1.25</ecNumber>
    </recommendedName>
    <alternativeName>
        <fullName evidence="12 14">APS kinase</fullName>
    </alternativeName>
    <alternativeName>
        <fullName evidence="13 14">ATP adenosine-5'-phosphosulfate 3'-phosphotransferase</fullName>
    </alternativeName>
    <alternativeName>
        <fullName evidence="11 14">Adenosine-5'-phosphosulfate kinase</fullName>
    </alternativeName>
</protein>
<dbReference type="AlphaFoldDB" id="A0A3M6ERV4"/>
<dbReference type="InterPro" id="IPR027417">
    <property type="entry name" value="P-loop_NTPase"/>
</dbReference>
<comment type="similarity">
    <text evidence="4 14 15">Belongs to the APS kinase family.</text>
</comment>
<feature type="binding site" evidence="14">
    <location>
        <begin position="60"/>
        <end position="67"/>
    </location>
    <ligand>
        <name>ATP</name>
        <dbReference type="ChEBI" id="CHEBI:30616"/>
    </ligand>
</feature>
<dbReference type="UniPathway" id="UPA00140">
    <property type="reaction ID" value="UER00205"/>
</dbReference>
<comment type="pathway">
    <text evidence="3 14 15">Sulfur metabolism; hydrogen sulfide biosynthesis; sulfite from sulfate: step 2/3.</text>
</comment>
<evidence type="ECO:0000256" key="15">
    <source>
        <dbReference type="RuleBase" id="RU004347"/>
    </source>
</evidence>
<dbReference type="Gene3D" id="3.40.50.300">
    <property type="entry name" value="P-loop containing nucleotide triphosphate hydrolases"/>
    <property type="match status" value="1"/>
</dbReference>
<evidence type="ECO:0000256" key="1">
    <source>
        <dbReference type="ARBA" id="ARBA00001823"/>
    </source>
</evidence>
<evidence type="ECO:0000256" key="13">
    <source>
        <dbReference type="ARBA" id="ARBA00031464"/>
    </source>
</evidence>
<dbReference type="CDD" id="cd02027">
    <property type="entry name" value="APSK"/>
    <property type="match status" value="1"/>
</dbReference>
<evidence type="ECO:0000313" key="18">
    <source>
        <dbReference type="Proteomes" id="UP000269872"/>
    </source>
</evidence>
<evidence type="ECO:0000256" key="8">
    <source>
        <dbReference type="ARBA" id="ARBA00022741"/>
    </source>
</evidence>
<evidence type="ECO:0000256" key="6">
    <source>
        <dbReference type="ARBA" id="ARBA00018163"/>
    </source>
</evidence>
<dbReference type="GO" id="GO:0004020">
    <property type="term" value="F:adenylylsulfate kinase activity"/>
    <property type="evidence" value="ECO:0007669"/>
    <property type="project" value="UniProtKB-UniRule"/>
</dbReference>
<gene>
    <name evidence="14" type="primary">cysC</name>
    <name evidence="17" type="ORF">ALP05_200150</name>
</gene>
<evidence type="ECO:0000256" key="2">
    <source>
        <dbReference type="ARBA" id="ARBA00002632"/>
    </source>
</evidence>
<dbReference type="GO" id="GO:0005524">
    <property type="term" value="F:ATP binding"/>
    <property type="evidence" value="ECO:0007669"/>
    <property type="project" value="UniProtKB-UniRule"/>
</dbReference>
<evidence type="ECO:0000256" key="9">
    <source>
        <dbReference type="ARBA" id="ARBA00022777"/>
    </source>
</evidence>
<dbReference type="EC" id="2.7.1.25" evidence="5 14"/>
<keyword evidence="10 14" id="KW-0067">ATP-binding</keyword>
<dbReference type="InterPro" id="IPR059117">
    <property type="entry name" value="APS_kinase_dom"/>
</dbReference>
<keyword evidence="8 14" id="KW-0547">Nucleotide-binding</keyword>
<feature type="domain" description="APS kinase" evidence="16">
    <location>
        <begin position="53"/>
        <end position="201"/>
    </location>
</feature>
<evidence type="ECO:0000256" key="10">
    <source>
        <dbReference type="ARBA" id="ARBA00022840"/>
    </source>
</evidence>
<dbReference type="GO" id="GO:0070814">
    <property type="term" value="P:hydrogen sulfide biosynthetic process"/>
    <property type="evidence" value="ECO:0007669"/>
    <property type="project" value="UniProtKB-UniRule"/>
</dbReference>
<dbReference type="NCBIfam" id="TIGR00455">
    <property type="entry name" value="apsK"/>
    <property type="match status" value="1"/>
</dbReference>
<name>A0A3M6ERV4_9PSED</name>
<keyword evidence="7 14" id="KW-0808">Transferase</keyword>
<dbReference type="Pfam" id="PF01583">
    <property type="entry name" value="APS_kinase"/>
    <property type="match status" value="1"/>
</dbReference>
<accession>A0A3M6ERV4</accession>
<dbReference type="NCBIfam" id="NF003013">
    <property type="entry name" value="PRK03846.1"/>
    <property type="match status" value="1"/>
</dbReference>
<keyword evidence="9 14" id="KW-0418">Kinase</keyword>
<dbReference type="EMBL" id="RBUY01000171">
    <property type="protein sequence ID" value="RMV71072.1"/>
    <property type="molecule type" value="Genomic_DNA"/>
</dbReference>
<evidence type="ECO:0000256" key="3">
    <source>
        <dbReference type="ARBA" id="ARBA00004806"/>
    </source>
</evidence>
<evidence type="ECO:0000259" key="16">
    <source>
        <dbReference type="Pfam" id="PF01583"/>
    </source>
</evidence>
<dbReference type="Proteomes" id="UP000269872">
    <property type="component" value="Unassembled WGS sequence"/>
</dbReference>
<reference evidence="17 18" key="1">
    <citation type="submission" date="2018-08" db="EMBL/GenBank/DDBJ databases">
        <title>Recombination of ecologically and evolutionarily significant loci maintains genetic cohesion in the Pseudomonas syringae species complex.</title>
        <authorList>
            <person name="Dillon M."/>
            <person name="Thakur S."/>
            <person name="Almeida R.N.D."/>
            <person name="Weir B.S."/>
            <person name="Guttman D.S."/>
        </authorList>
    </citation>
    <scope>NUCLEOTIDE SEQUENCE [LARGE SCALE GENOMIC DNA]</scope>
    <source>
        <strain evidence="17 18">ICMP 7496</strain>
    </source>
</reference>
<dbReference type="PANTHER" id="PTHR11055">
    <property type="entry name" value="BIFUNCTIONAL 3'-PHOSPHOADENOSINE 5'-PHOSPHOSULFATE SYNTHASE"/>
    <property type="match status" value="1"/>
</dbReference>
<evidence type="ECO:0000256" key="11">
    <source>
        <dbReference type="ARBA" id="ARBA00029724"/>
    </source>
</evidence>